<protein>
    <submittedName>
        <fullName evidence="1">Uncharacterized protein</fullName>
    </submittedName>
</protein>
<sequence length="74" mass="7822">MDTQNSPAGAFVAMLIQLPEGFNCHDLETGGDSLIKIVESFATVQVPDPALLASEGRLFLTPGKEGKHIVCTHG</sequence>
<dbReference type="EMBL" id="CM032184">
    <property type="protein sequence ID" value="KAG7094472.1"/>
    <property type="molecule type" value="Genomic_DNA"/>
</dbReference>
<dbReference type="KEGG" id="more:E1B28_008068"/>
<gene>
    <name evidence="1" type="ORF">E1B28_008068</name>
</gene>
<dbReference type="GeneID" id="66077144"/>
<keyword evidence="2" id="KW-1185">Reference proteome</keyword>
<organism evidence="1 2">
    <name type="scientific">Marasmius oreades</name>
    <name type="common">fairy-ring Marasmius</name>
    <dbReference type="NCBI Taxonomy" id="181124"/>
    <lineage>
        <taxon>Eukaryota</taxon>
        <taxon>Fungi</taxon>
        <taxon>Dikarya</taxon>
        <taxon>Basidiomycota</taxon>
        <taxon>Agaricomycotina</taxon>
        <taxon>Agaricomycetes</taxon>
        <taxon>Agaricomycetidae</taxon>
        <taxon>Agaricales</taxon>
        <taxon>Marasmiineae</taxon>
        <taxon>Marasmiaceae</taxon>
        <taxon>Marasmius</taxon>
    </lineage>
</organism>
<dbReference type="AlphaFoldDB" id="A0A9P7UU44"/>
<dbReference type="OrthoDB" id="3106616at2759"/>
<proteinExistence type="predicted"/>
<name>A0A9P7UU44_9AGAR</name>
<evidence type="ECO:0000313" key="1">
    <source>
        <dbReference type="EMBL" id="KAG7094472.1"/>
    </source>
</evidence>
<dbReference type="Proteomes" id="UP001049176">
    <property type="component" value="Chromosome 4"/>
</dbReference>
<evidence type="ECO:0000313" key="2">
    <source>
        <dbReference type="Proteomes" id="UP001049176"/>
    </source>
</evidence>
<dbReference type="RefSeq" id="XP_043010942.1">
    <property type="nucleotide sequence ID" value="XM_043152855.1"/>
</dbReference>
<accession>A0A9P7UU44</accession>
<comment type="caution">
    <text evidence="1">The sequence shown here is derived from an EMBL/GenBank/DDBJ whole genome shotgun (WGS) entry which is preliminary data.</text>
</comment>
<reference evidence="1" key="1">
    <citation type="journal article" date="2021" name="Genome Biol. Evol.">
        <title>The assembled and annotated genome of the fairy-ring fungus Marasmius oreades.</title>
        <authorList>
            <person name="Hiltunen M."/>
            <person name="Ament-Velasquez S.L."/>
            <person name="Johannesson H."/>
        </authorList>
    </citation>
    <scope>NUCLEOTIDE SEQUENCE</scope>
    <source>
        <strain evidence="1">03SP1</strain>
    </source>
</reference>